<protein>
    <submittedName>
        <fullName evidence="1">Uncharacterized protein</fullName>
    </submittedName>
</protein>
<reference evidence="1 2" key="1">
    <citation type="submission" date="2018-08" db="EMBL/GenBank/DDBJ databases">
        <authorList>
            <person name="Miller G.E."/>
            <person name="Abrahams R."/>
            <person name="Bazan D.C."/>
            <person name="Beglau B.C."/>
            <person name="Blaylock E.C."/>
            <person name="Choi J.D."/>
            <person name="Grewal S.K."/>
            <person name="Hernandez E.V."/>
            <person name="Kim D.J."/>
            <person name="Kim K."/>
            <person name="Lee Y."/>
            <person name="Linde M.K."/>
            <person name="Lopez M.B."/>
            <person name="Pangalila E."/>
            <person name="Parker M.A."/>
            <person name="Specht R.C."/>
            <person name="Teng M.C."/>
            <person name="Toledo B."/>
            <person name="Tran S."/>
            <person name="Yu H."/>
            <person name="Kalaj N."/>
            <person name="Muthiah A.S."/>
            <person name="Dean N.S."/>
            <person name="Diaz A."/>
            <person name="Garlena R.A."/>
            <person name="Russell D.A."/>
            <person name="Pope W.H."/>
            <person name="Jacobs-Sera D."/>
            <person name="Hatfull G.F."/>
        </authorList>
    </citation>
    <scope>NUCLEOTIDE SEQUENCE [LARGE SCALE GENOMIC DNA]</scope>
</reference>
<dbReference type="KEGG" id="vg:55003752"/>
<dbReference type="RefSeq" id="YP_009812683.1">
    <property type="nucleotide sequence ID" value="NC_048068.1"/>
</dbReference>
<sequence>MTEQKTMWAISSGDYSDYRVTAVCESKEIAEAVAKKMNMLEGHKGYGEYGIEEMPVLDESVHRVMVHHMNVEIRDAGGTGTERQWKSPAWAFEEDAVEVAWRWVRAPMYNGKAGRLDVWGTNLERVRKVLGDQRAMLMADDAYRANVELKSTSA</sequence>
<accession>A0A385UKL4</accession>
<name>A0A385UKL4_9CAUD</name>
<organism evidence="1 2">
    <name type="scientific">Microbacterium phage OneinaGillian</name>
    <dbReference type="NCBI Taxonomy" id="2301604"/>
    <lineage>
        <taxon>Viruses</taxon>
        <taxon>Duplodnaviria</taxon>
        <taxon>Heunggongvirae</taxon>
        <taxon>Uroviricota</taxon>
        <taxon>Caudoviricetes</taxon>
        <taxon>Gillianvirus</taxon>
        <taxon>Gillianvirus oneinagillian</taxon>
    </lineage>
</organism>
<keyword evidence="2" id="KW-1185">Reference proteome</keyword>
<dbReference type="EMBL" id="MH727556">
    <property type="protein sequence ID" value="AYB70187.1"/>
    <property type="molecule type" value="Genomic_DNA"/>
</dbReference>
<dbReference type="GeneID" id="55003752"/>
<gene>
    <name evidence="1" type="primary">78</name>
    <name evidence="1" type="ORF">SEA_ONEIAGILLIAN_77</name>
</gene>
<dbReference type="Proteomes" id="UP000279330">
    <property type="component" value="Segment"/>
</dbReference>
<evidence type="ECO:0000313" key="2">
    <source>
        <dbReference type="Proteomes" id="UP000279330"/>
    </source>
</evidence>
<evidence type="ECO:0000313" key="1">
    <source>
        <dbReference type="EMBL" id="AYB70187.1"/>
    </source>
</evidence>
<proteinExistence type="predicted"/>